<evidence type="ECO:0000256" key="1">
    <source>
        <dbReference type="ARBA" id="ARBA00004571"/>
    </source>
</evidence>
<evidence type="ECO:0000256" key="8">
    <source>
        <dbReference type="ARBA" id="ARBA00023170"/>
    </source>
</evidence>
<evidence type="ECO:0000313" key="15">
    <source>
        <dbReference type="EMBL" id="UYO39695.1"/>
    </source>
</evidence>
<dbReference type="InterPro" id="IPR036942">
    <property type="entry name" value="Beta-barrel_TonB_sf"/>
</dbReference>
<evidence type="ECO:0000256" key="2">
    <source>
        <dbReference type="ARBA" id="ARBA00022448"/>
    </source>
</evidence>
<evidence type="ECO:0000256" key="5">
    <source>
        <dbReference type="ARBA" id="ARBA00022729"/>
    </source>
</evidence>
<protein>
    <submittedName>
        <fullName evidence="15">TonB-dependent receptor</fullName>
    </submittedName>
</protein>
<sequence length="638" mass="69952">MQSRPAAPRPCSAVSRALLASTILVPALSLTTPAAAQDVLPEIVVSATATETPREQVASSVTVITADDIQREQRRTVTEALSTVPGLNVVQSGGPGSTTSIFMRGTASNHVKVLVDGIDIGDPSGTNGAPDISQLLTSDIARIEVLRGPQSGLYGSDAIGGVISITTKKGDGAPKVRASVEGGSFGTFNQTAGFSGAQNNFNYSVNVAHLQATSTPSVPWRYVPPGGQRINEYYDNKTISARLGYDFDENFSVSWISRYSDSDYRFPPSNPTVQESSAPKQFLTRGEAVWTAFDGRLKNYFGIDYTDLSRWFTNYSYSDVPSNYKGQRVKYDWRSVVQALPGQTLVIGADKQTDYFQNDNNKIDVSNGNKGAYAELQSTFAERFFVVSNIRHDENDAFGGHDTFRIAPAVLLPNTETKLKASYGTGFKAPSLDQLYGNYPLFNFFGNPNLRPEESKGWDAGFEQPIAGDQLRFGVTYFHNDIKNLIATDPSFTTLINVNQARTRGIEAFGSWTVTSQLKLRADYTYTEAFDSITEKQLSRRPRNKASLSASWTPTDQWRVSGTVLYVGEWFDQDRVGFAAPVWAPGYTVVNIAAEYKATEQMTIFGRVDNLFDKHYENPYGYLKTGIGAFAGIRVSSL</sequence>
<evidence type="ECO:0000256" key="3">
    <source>
        <dbReference type="ARBA" id="ARBA00022452"/>
    </source>
</evidence>
<keyword evidence="2 10" id="KW-0813">Transport</keyword>
<dbReference type="PANTHER" id="PTHR30069:SF29">
    <property type="entry name" value="HEMOGLOBIN AND HEMOGLOBIN-HAPTOGLOBIN-BINDING PROTEIN 1-RELATED"/>
    <property type="match status" value="1"/>
</dbReference>
<keyword evidence="9 10" id="KW-0998">Cell outer membrane</keyword>
<gene>
    <name evidence="15" type="ORF">KQX62_23885</name>
</gene>
<keyword evidence="5 12" id="KW-0732">Signal</keyword>
<accession>A0AAX3DXY4</accession>
<evidence type="ECO:0000259" key="14">
    <source>
        <dbReference type="Pfam" id="PF07715"/>
    </source>
</evidence>
<dbReference type="PROSITE" id="PS52016">
    <property type="entry name" value="TONB_DEPENDENT_REC_3"/>
    <property type="match status" value="1"/>
</dbReference>
<evidence type="ECO:0000256" key="9">
    <source>
        <dbReference type="ARBA" id="ARBA00023237"/>
    </source>
</evidence>
<reference evidence="15" key="1">
    <citation type="journal article" date="2022" name="Biol. Control">
        <title>In silico genomic analysis of Rhodopseudomonas palustris strains revealed potential biocontrol agents and crop yield enhancers.</title>
        <authorList>
            <person name="Surachat K."/>
            <person name="Kantachote D."/>
            <person name="Deachamag P."/>
            <person name="Wonglapsuwan M."/>
        </authorList>
    </citation>
    <scope>NUCLEOTIDE SEQUENCE</scope>
    <source>
        <strain evidence="15">TLS06</strain>
    </source>
</reference>
<dbReference type="Pfam" id="PF00593">
    <property type="entry name" value="TonB_dep_Rec_b-barrel"/>
    <property type="match status" value="1"/>
</dbReference>
<dbReference type="InterPro" id="IPR037066">
    <property type="entry name" value="Plug_dom_sf"/>
</dbReference>
<evidence type="ECO:0000313" key="16">
    <source>
        <dbReference type="Proteomes" id="UP001163166"/>
    </source>
</evidence>
<dbReference type="GO" id="GO:0015344">
    <property type="term" value="F:siderophore uptake transmembrane transporter activity"/>
    <property type="evidence" value="ECO:0007669"/>
    <property type="project" value="TreeGrafter"/>
</dbReference>
<name>A0AAX3DXY4_RHOPL</name>
<dbReference type="GO" id="GO:0044718">
    <property type="term" value="P:siderophore transmembrane transport"/>
    <property type="evidence" value="ECO:0007669"/>
    <property type="project" value="TreeGrafter"/>
</dbReference>
<dbReference type="InterPro" id="IPR012910">
    <property type="entry name" value="Plug_dom"/>
</dbReference>
<keyword evidence="7 10" id="KW-0472">Membrane</keyword>
<dbReference type="Pfam" id="PF07715">
    <property type="entry name" value="Plug"/>
    <property type="match status" value="1"/>
</dbReference>
<evidence type="ECO:0000256" key="11">
    <source>
        <dbReference type="RuleBase" id="RU003357"/>
    </source>
</evidence>
<feature type="domain" description="TonB-dependent receptor-like beta-barrel" evidence="13">
    <location>
        <begin position="186"/>
        <end position="611"/>
    </location>
</feature>
<dbReference type="Gene3D" id="2.170.130.10">
    <property type="entry name" value="TonB-dependent receptor, plug domain"/>
    <property type="match status" value="1"/>
</dbReference>
<dbReference type="EMBL" id="CP076676">
    <property type="protein sequence ID" value="UYO39695.1"/>
    <property type="molecule type" value="Genomic_DNA"/>
</dbReference>
<proteinExistence type="inferred from homology"/>
<keyword evidence="6 11" id="KW-0798">TonB box</keyword>
<keyword evidence="3 10" id="KW-1134">Transmembrane beta strand</keyword>
<dbReference type="SUPFAM" id="SSF56935">
    <property type="entry name" value="Porins"/>
    <property type="match status" value="1"/>
</dbReference>
<feature type="domain" description="TonB-dependent receptor plug" evidence="14">
    <location>
        <begin position="55"/>
        <end position="162"/>
    </location>
</feature>
<dbReference type="InterPro" id="IPR039426">
    <property type="entry name" value="TonB-dep_rcpt-like"/>
</dbReference>
<dbReference type="PANTHER" id="PTHR30069">
    <property type="entry name" value="TONB-DEPENDENT OUTER MEMBRANE RECEPTOR"/>
    <property type="match status" value="1"/>
</dbReference>
<dbReference type="Proteomes" id="UP001163166">
    <property type="component" value="Chromosome"/>
</dbReference>
<evidence type="ECO:0000256" key="7">
    <source>
        <dbReference type="ARBA" id="ARBA00023136"/>
    </source>
</evidence>
<organism evidence="15 16">
    <name type="scientific">Rhodopseudomonas palustris</name>
    <dbReference type="NCBI Taxonomy" id="1076"/>
    <lineage>
        <taxon>Bacteria</taxon>
        <taxon>Pseudomonadati</taxon>
        <taxon>Pseudomonadota</taxon>
        <taxon>Alphaproteobacteria</taxon>
        <taxon>Hyphomicrobiales</taxon>
        <taxon>Nitrobacteraceae</taxon>
        <taxon>Rhodopseudomonas</taxon>
    </lineage>
</organism>
<dbReference type="GO" id="GO:0009279">
    <property type="term" value="C:cell outer membrane"/>
    <property type="evidence" value="ECO:0007669"/>
    <property type="project" value="UniProtKB-SubCell"/>
</dbReference>
<dbReference type="CDD" id="cd01347">
    <property type="entry name" value="ligand_gated_channel"/>
    <property type="match status" value="1"/>
</dbReference>
<dbReference type="RefSeq" id="WP_264074939.1">
    <property type="nucleotide sequence ID" value="NZ_CP076676.1"/>
</dbReference>
<evidence type="ECO:0000256" key="12">
    <source>
        <dbReference type="SAM" id="SignalP"/>
    </source>
</evidence>
<comment type="similarity">
    <text evidence="10 11">Belongs to the TonB-dependent receptor family.</text>
</comment>
<evidence type="ECO:0000259" key="13">
    <source>
        <dbReference type="Pfam" id="PF00593"/>
    </source>
</evidence>
<evidence type="ECO:0000256" key="10">
    <source>
        <dbReference type="PROSITE-ProRule" id="PRU01360"/>
    </source>
</evidence>
<comment type="subcellular location">
    <subcellularLocation>
        <location evidence="1 10">Cell outer membrane</location>
        <topology evidence="1 10">Multi-pass membrane protein</topology>
    </subcellularLocation>
</comment>
<dbReference type="InterPro" id="IPR000531">
    <property type="entry name" value="Beta-barrel_TonB"/>
</dbReference>
<evidence type="ECO:0000256" key="6">
    <source>
        <dbReference type="ARBA" id="ARBA00023077"/>
    </source>
</evidence>
<feature type="chain" id="PRO_5043948723" evidence="12">
    <location>
        <begin position="37"/>
        <end position="638"/>
    </location>
</feature>
<dbReference type="Gene3D" id="2.40.170.20">
    <property type="entry name" value="TonB-dependent receptor, beta-barrel domain"/>
    <property type="match status" value="1"/>
</dbReference>
<keyword evidence="8 15" id="KW-0675">Receptor</keyword>
<dbReference type="AlphaFoldDB" id="A0AAX3DXY4"/>
<feature type="signal peptide" evidence="12">
    <location>
        <begin position="1"/>
        <end position="36"/>
    </location>
</feature>
<keyword evidence="4 10" id="KW-0812">Transmembrane</keyword>
<evidence type="ECO:0000256" key="4">
    <source>
        <dbReference type="ARBA" id="ARBA00022692"/>
    </source>
</evidence>